<accession>A0AAV4Q774</accession>
<reference evidence="1 2" key="1">
    <citation type="submission" date="2021-06" db="EMBL/GenBank/DDBJ databases">
        <title>Caerostris darwini draft genome.</title>
        <authorList>
            <person name="Kono N."/>
            <person name="Arakawa K."/>
        </authorList>
    </citation>
    <scope>NUCLEOTIDE SEQUENCE [LARGE SCALE GENOMIC DNA]</scope>
</reference>
<sequence>MSGQKMRITQLITGKKSFIFMEGIPISKTRLRPMSIESVNGEREISPLLEIRLHTKRILEASICGKFLKSNWKKQKNGELLGEDDRILKAEMGERY</sequence>
<dbReference type="AlphaFoldDB" id="A0AAV4Q774"/>
<proteinExistence type="predicted"/>
<comment type="caution">
    <text evidence="1">The sequence shown here is derived from an EMBL/GenBank/DDBJ whole genome shotgun (WGS) entry which is preliminary data.</text>
</comment>
<keyword evidence="2" id="KW-1185">Reference proteome</keyword>
<evidence type="ECO:0000313" key="2">
    <source>
        <dbReference type="Proteomes" id="UP001054837"/>
    </source>
</evidence>
<dbReference type="Proteomes" id="UP001054837">
    <property type="component" value="Unassembled WGS sequence"/>
</dbReference>
<name>A0AAV4Q774_9ARAC</name>
<gene>
    <name evidence="1" type="ORF">CDAR_176451</name>
</gene>
<evidence type="ECO:0000313" key="1">
    <source>
        <dbReference type="EMBL" id="GIY05167.1"/>
    </source>
</evidence>
<organism evidence="1 2">
    <name type="scientific">Caerostris darwini</name>
    <dbReference type="NCBI Taxonomy" id="1538125"/>
    <lineage>
        <taxon>Eukaryota</taxon>
        <taxon>Metazoa</taxon>
        <taxon>Ecdysozoa</taxon>
        <taxon>Arthropoda</taxon>
        <taxon>Chelicerata</taxon>
        <taxon>Arachnida</taxon>
        <taxon>Araneae</taxon>
        <taxon>Araneomorphae</taxon>
        <taxon>Entelegynae</taxon>
        <taxon>Araneoidea</taxon>
        <taxon>Araneidae</taxon>
        <taxon>Caerostris</taxon>
    </lineage>
</organism>
<protein>
    <submittedName>
        <fullName evidence="1">Uncharacterized protein</fullName>
    </submittedName>
</protein>
<dbReference type="EMBL" id="BPLQ01004061">
    <property type="protein sequence ID" value="GIY05167.1"/>
    <property type="molecule type" value="Genomic_DNA"/>
</dbReference>